<protein>
    <submittedName>
        <fullName evidence="2">Type II secretion system protein</fullName>
    </submittedName>
</protein>
<dbReference type="AlphaFoldDB" id="A0A3L9DV81"/>
<reference evidence="2 3" key="1">
    <citation type="submission" date="2018-10" db="EMBL/GenBank/DDBJ databases">
        <title>Streptococcus hillyeri sp. nov., isolated from equine tracheal sample.</title>
        <authorList>
            <person name="Macfadyen A.C."/>
            <person name="Waller A."/>
            <person name="Paterson G.K."/>
        </authorList>
    </citation>
    <scope>NUCLEOTIDE SEQUENCE [LARGE SCALE GENOMIC DNA]</scope>
    <source>
        <strain evidence="2 3">28462</strain>
    </source>
</reference>
<dbReference type="Proteomes" id="UP000279194">
    <property type="component" value="Unassembled WGS sequence"/>
</dbReference>
<name>A0A3L9DV81_9STRE</name>
<accession>A0A3L9DV81</accession>
<proteinExistence type="predicted"/>
<feature type="transmembrane region" description="Helical" evidence="1">
    <location>
        <begin position="7"/>
        <end position="28"/>
    </location>
</feature>
<comment type="caution">
    <text evidence="2">The sequence shown here is derived from an EMBL/GenBank/DDBJ whole genome shotgun (WGS) entry which is preliminary data.</text>
</comment>
<keyword evidence="3" id="KW-1185">Reference proteome</keyword>
<dbReference type="InterPro" id="IPR016785">
    <property type="entry name" value="ComGD"/>
</dbReference>
<dbReference type="RefSeq" id="WP_121835591.1">
    <property type="nucleotide sequence ID" value="NZ_CP163513.1"/>
</dbReference>
<dbReference type="OrthoDB" id="2243810at2"/>
<organism evidence="2 3">
    <name type="scientific">Streptococcus hillyeri</name>
    <dbReference type="NCBI Taxonomy" id="2282420"/>
    <lineage>
        <taxon>Bacteria</taxon>
        <taxon>Bacillati</taxon>
        <taxon>Bacillota</taxon>
        <taxon>Bacilli</taxon>
        <taxon>Lactobacillales</taxon>
        <taxon>Streptococcaceae</taxon>
        <taxon>Streptococcus</taxon>
    </lineage>
</organism>
<evidence type="ECO:0000313" key="3">
    <source>
        <dbReference type="Proteomes" id="UP000279194"/>
    </source>
</evidence>
<keyword evidence="1" id="KW-1133">Transmembrane helix</keyword>
<evidence type="ECO:0000313" key="2">
    <source>
        <dbReference type="EMBL" id="RLY03062.1"/>
    </source>
</evidence>
<keyword evidence="1" id="KW-0472">Membrane</keyword>
<evidence type="ECO:0000256" key="1">
    <source>
        <dbReference type="SAM" id="Phobius"/>
    </source>
</evidence>
<keyword evidence="1" id="KW-0812">Transmembrane</keyword>
<dbReference type="NCBIfam" id="NF040982">
    <property type="entry name" value="ComGD"/>
    <property type="match status" value="1"/>
</dbReference>
<gene>
    <name evidence="2" type="ORF">EAF07_05850</name>
</gene>
<sequence length="135" mass="14954">MCQKLGILVSLIESLISLFIISFLAISLSGSVQGIFQDVEEKLFFLSFENIYRDSQQLAAAQKSDLQLTVTSQEISNGITKLSLPKSVSLLEEKILEFDTKGGNNSLAKINFVTEDETITYQLYLGSGKYQKSTT</sequence>
<dbReference type="EMBL" id="RCVM01000010">
    <property type="protein sequence ID" value="RLY03062.1"/>
    <property type="molecule type" value="Genomic_DNA"/>
</dbReference>